<dbReference type="GO" id="GO:0004479">
    <property type="term" value="F:methionyl-tRNA formyltransferase activity"/>
    <property type="evidence" value="ECO:0007669"/>
    <property type="project" value="UniProtKB-UniRule"/>
</dbReference>
<evidence type="ECO:0000256" key="4">
    <source>
        <dbReference type="ARBA" id="ARBA00016014"/>
    </source>
</evidence>
<dbReference type="FunFam" id="3.40.50.170:FF:000004">
    <property type="entry name" value="Methionyl-tRNA formyltransferase"/>
    <property type="match status" value="1"/>
</dbReference>
<comment type="catalytic activity">
    <reaction evidence="7 8">
        <text>L-methionyl-tRNA(fMet) + (6R)-10-formyltetrahydrofolate = N-formyl-L-methionyl-tRNA(fMet) + (6S)-5,6,7,8-tetrahydrofolate + H(+)</text>
        <dbReference type="Rhea" id="RHEA:24380"/>
        <dbReference type="Rhea" id="RHEA-COMP:9952"/>
        <dbReference type="Rhea" id="RHEA-COMP:9953"/>
        <dbReference type="ChEBI" id="CHEBI:15378"/>
        <dbReference type="ChEBI" id="CHEBI:57453"/>
        <dbReference type="ChEBI" id="CHEBI:78530"/>
        <dbReference type="ChEBI" id="CHEBI:78844"/>
        <dbReference type="ChEBI" id="CHEBI:195366"/>
        <dbReference type="EC" id="2.1.2.9"/>
    </reaction>
</comment>
<feature type="domain" description="Formyl transferase N-terminal" evidence="9">
    <location>
        <begin position="1"/>
        <end position="180"/>
    </location>
</feature>
<organism evidence="11 12">
    <name type="scientific">Sinobaca qinghaiensis</name>
    <dbReference type="NCBI Taxonomy" id="342944"/>
    <lineage>
        <taxon>Bacteria</taxon>
        <taxon>Bacillati</taxon>
        <taxon>Bacillota</taxon>
        <taxon>Bacilli</taxon>
        <taxon>Bacillales</taxon>
        <taxon>Sporolactobacillaceae</taxon>
        <taxon>Sinobaca</taxon>
    </lineage>
</organism>
<dbReference type="InterPro" id="IPR044135">
    <property type="entry name" value="Met-tRNA-FMT_C"/>
</dbReference>
<proteinExistence type="inferred from homology"/>
<dbReference type="AlphaFoldDB" id="A0A419V645"/>
<evidence type="ECO:0000256" key="1">
    <source>
        <dbReference type="ARBA" id="ARBA00002606"/>
    </source>
</evidence>
<dbReference type="Gene3D" id="3.10.25.10">
    <property type="entry name" value="Formyl transferase, C-terminal domain"/>
    <property type="match status" value="1"/>
</dbReference>
<gene>
    <name evidence="8" type="primary">fmt</name>
    <name evidence="11" type="ORF">ATL39_1117</name>
</gene>
<evidence type="ECO:0000256" key="8">
    <source>
        <dbReference type="HAMAP-Rule" id="MF_00182"/>
    </source>
</evidence>
<name>A0A419V645_9BACL</name>
<dbReference type="Gene3D" id="3.40.50.170">
    <property type="entry name" value="Formyl transferase, N-terminal domain"/>
    <property type="match status" value="1"/>
</dbReference>
<dbReference type="HAMAP" id="MF_00182">
    <property type="entry name" value="Formyl_trans"/>
    <property type="match status" value="1"/>
</dbReference>
<dbReference type="CDD" id="cd08646">
    <property type="entry name" value="FMT_core_Met-tRNA-FMT_N"/>
    <property type="match status" value="1"/>
</dbReference>
<evidence type="ECO:0000313" key="12">
    <source>
        <dbReference type="Proteomes" id="UP000285120"/>
    </source>
</evidence>
<evidence type="ECO:0000313" key="11">
    <source>
        <dbReference type="EMBL" id="RKD75418.1"/>
    </source>
</evidence>
<evidence type="ECO:0000256" key="3">
    <source>
        <dbReference type="ARBA" id="ARBA00012261"/>
    </source>
</evidence>
<dbReference type="InterPro" id="IPR002376">
    <property type="entry name" value="Formyl_transf_N"/>
</dbReference>
<keyword evidence="12" id="KW-1185">Reference proteome</keyword>
<dbReference type="CDD" id="cd08704">
    <property type="entry name" value="Met_tRNA_FMT_C"/>
    <property type="match status" value="1"/>
</dbReference>
<dbReference type="NCBIfam" id="TIGR00460">
    <property type="entry name" value="fmt"/>
    <property type="match status" value="1"/>
</dbReference>
<evidence type="ECO:0000259" key="9">
    <source>
        <dbReference type="Pfam" id="PF00551"/>
    </source>
</evidence>
<dbReference type="InterPro" id="IPR036477">
    <property type="entry name" value="Formyl_transf_N_sf"/>
</dbReference>
<dbReference type="GO" id="GO:0005829">
    <property type="term" value="C:cytosol"/>
    <property type="evidence" value="ECO:0007669"/>
    <property type="project" value="TreeGrafter"/>
</dbReference>
<dbReference type="SUPFAM" id="SSF50486">
    <property type="entry name" value="FMT C-terminal domain-like"/>
    <property type="match status" value="1"/>
</dbReference>
<dbReference type="SUPFAM" id="SSF53328">
    <property type="entry name" value="Formyltransferase"/>
    <property type="match status" value="1"/>
</dbReference>
<evidence type="ECO:0000256" key="5">
    <source>
        <dbReference type="ARBA" id="ARBA00022679"/>
    </source>
</evidence>
<dbReference type="EC" id="2.1.2.9" evidence="3 8"/>
<accession>A0A419V645</accession>
<comment type="similarity">
    <text evidence="2 8">Belongs to the Fmt family.</text>
</comment>
<evidence type="ECO:0000256" key="7">
    <source>
        <dbReference type="ARBA" id="ARBA00048558"/>
    </source>
</evidence>
<reference evidence="11 12" key="1">
    <citation type="submission" date="2018-09" db="EMBL/GenBank/DDBJ databases">
        <title>Genomic Encyclopedia of Archaeal and Bacterial Type Strains, Phase II (KMG-II): from individual species to whole genera.</title>
        <authorList>
            <person name="Goeker M."/>
        </authorList>
    </citation>
    <scope>NUCLEOTIDE SEQUENCE [LARGE SCALE GENOMIC DNA]</scope>
    <source>
        <strain evidence="11 12">DSM 17008</strain>
    </source>
</reference>
<dbReference type="EMBL" id="RAPK01000007">
    <property type="protein sequence ID" value="RKD75418.1"/>
    <property type="molecule type" value="Genomic_DNA"/>
</dbReference>
<feature type="binding site" evidence="8">
    <location>
        <begin position="109"/>
        <end position="112"/>
    </location>
    <ligand>
        <name>(6S)-5,6,7,8-tetrahydrofolate</name>
        <dbReference type="ChEBI" id="CHEBI:57453"/>
    </ligand>
</feature>
<dbReference type="Pfam" id="PF02911">
    <property type="entry name" value="Formyl_trans_C"/>
    <property type="match status" value="1"/>
</dbReference>
<keyword evidence="5 8" id="KW-0808">Transferase</keyword>
<feature type="domain" description="Formyl transferase C-terminal" evidence="10">
    <location>
        <begin position="203"/>
        <end position="301"/>
    </location>
</feature>
<dbReference type="InterPro" id="IPR005794">
    <property type="entry name" value="Fmt"/>
</dbReference>
<dbReference type="PANTHER" id="PTHR11138:SF5">
    <property type="entry name" value="METHIONYL-TRNA FORMYLTRANSFERASE, MITOCHONDRIAL"/>
    <property type="match status" value="1"/>
</dbReference>
<evidence type="ECO:0000259" key="10">
    <source>
        <dbReference type="Pfam" id="PF02911"/>
    </source>
</evidence>
<comment type="function">
    <text evidence="1 8">Attaches a formyl group to the free amino group of methionyl-tRNA(fMet). The formyl group appears to play a dual role in the initiator identity of N-formylmethionyl-tRNA by promoting its recognition by IF2 and preventing the misappropriation of this tRNA by the elongation apparatus.</text>
</comment>
<evidence type="ECO:0000256" key="6">
    <source>
        <dbReference type="ARBA" id="ARBA00022917"/>
    </source>
</evidence>
<evidence type="ECO:0000256" key="2">
    <source>
        <dbReference type="ARBA" id="ARBA00010699"/>
    </source>
</evidence>
<dbReference type="InterPro" id="IPR005793">
    <property type="entry name" value="Formyl_trans_C"/>
</dbReference>
<dbReference type="Proteomes" id="UP000285120">
    <property type="component" value="Unassembled WGS sequence"/>
</dbReference>
<sequence>MNIVFMGTPDFSVPVLQGLVKEEYTIAAVVTQPDRPKGRKKILSPPPVKEEAIRQGLKVLQPEKLKGSPELAEIISLQPDLIVTAAYGQILPKELLDTPALGAVNVHASLLPKYRGGAPIHQAVMDGEKKTGVTIMYMVPKLDAGDIITQVEVSIEEDDTTGTIHDKLSGAGAKLLLETIPVLKSGEVSPQKQNEAEATFASNITRDQEKIDWNRPARDIHNQVRGLFPWPVAYTTFENKLYKIRKTVRLDEESEGKPGEIAAVKPDSIWITAGDHQLLAVTELQPSGKKKMTVEELLRGRHPFEEGKRFTSED</sequence>
<dbReference type="Pfam" id="PF00551">
    <property type="entry name" value="Formyl_trans_N"/>
    <property type="match status" value="1"/>
</dbReference>
<dbReference type="PANTHER" id="PTHR11138">
    <property type="entry name" value="METHIONYL-TRNA FORMYLTRANSFERASE"/>
    <property type="match status" value="1"/>
</dbReference>
<comment type="caution">
    <text evidence="11">The sequence shown here is derived from an EMBL/GenBank/DDBJ whole genome shotgun (WGS) entry which is preliminary data.</text>
</comment>
<dbReference type="InterPro" id="IPR037022">
    <property type="entry name" value="Formyl_trans_C_sf"/>
</dbReference>
<dbReference type="InterPro" id="IPR041711">
    <property type="entry name" value="Met-tRNA-FMT_N"/>
</dbReference>
<dbReference type="InterPro" id="IPR011034">
    <property type="entry name" value="Formyl_transferase-like_C_sf"/>
</dbReference>
<protein>
    <recommendedName>
        <fullName evidence="4 8">Methionyl-tRNA formyltransferase</fullName>
        <ecNumber evidence="3 8">2.1.2.9</ecNumber>
    </recommendedName>
</protein>
<keyword evidence="6 8" id="KW-0648">Protein biosynthesis</keyword>